<dbReference type="RefSeq" id="WP_123422358.1">
    <property type="nucleotide sequence ID" value="NZ_JBLXAC010000009.1"/>
</dbReference>
<keyword evidence="2" id="KW-1185">Reference proteome</keyword>
<gene>
    <name evidence="1" type="ORF">EDC28_11060</name>
</gene>
<dbReference type="STRING" id="584787.GCA_001247655_00967"/>
<name>A0A3N1P4M0_9GAMM</name>
<dbReference type="Proteomes" id="UP000268033">
    <property type="component" value="Unassembled WGS sequence"/>
</dbReference>
<evidence type="ECO:0000313" key="2">
    <source>
        <dbReference type="Proteomes" id="UP000268033"/>
    </source>
</evidence>
<comment type="caution">
    <text evidence="1">The sequence shown here is derived from an EMBL/GenBank/DDBJ whole genome shotgun (WGS) entry which is preliminary data.</text>
</comment>
<reference evidence="1 2" key="1">
    <citation type="submission" date="2018-11" db="EMBL/GenBank/DDBJ databases">
        <title>Genomic Encyclopedia of Type Strains, Phase IV (KMG-IV): sequencing the most valuable type-strain genomes for metagenomic binning, comparative biology and taxonomic classification.</title>
        <authorList>
            <person name="Goeker M."/>
        </authorList>
    </citation>
    <scope>NUCLEOTIDE SEQUENCE [LARGE SCALE GENOMIC DNA]</scope>
    <source>
        <strain evidence="1 2">DSM 21945</strain>
    </source>
</reference>
<organism evidence="1 2">
    <name type="scientific">Gallaecimonas pentaromativorans</name>
    <dbReference type="NCBI Taxonomy" id="584787"/>
    <lineage>
        <taxon>Bacteria</taxon>
        <taxon>Pseudomonadati</taxon>
        <taxon>Pseudomonadota</taxon>
        <taxon>Gammaproteobacteria</taxon>
        <taxon>Enterobacterales</taxon>
        <taxon>Gallaecimonadaceae</taxon>
        <taxon>Gallaecimonas</taxon>
    </lineage>
</organism>
<accession>A0A3N1P4M0</accession>
<sequence length="150" mass="17454">MRFKTVRDLIDHLAESHFALSKLYQRLASNADAERTRMMLHYLVDHEQKVADDYRDYLKHPHSAFDTWFDKAVDSDFIKQLTYVDIKANASLDDVLSLALELDNKLLADIEALLPLCPGQESRQYLEGLLSSAKNIQQRFVHQTMRMQDL</sequence>
<dbReference type="EMBL" id="RJUL01000010">
    <property type="protein sequence ID" value="ROQ22421.1"/>
    <property type="molecule type" value="Genomic_DNA"/>
</dbReference>
<evidence type="ECO:0000313" key="1">
    <source>
        <dbReference type="EMBL" id="ROQ22421.1"/>
    </source>
</evidence>
<protein>
    <submittedName>
        <fullName evidence="1">Uncharacterized protein</fullName>
    </submittedName>
</protein>
<dbReference type="AlphaFoldDB" id="A0A3N1P4M0"/>
<proteinExistence type="predicted"/>